<accession>A0A1I5DLW2</accession>
<dbReference type="GO" id="GO:0045454">
    <property type="term" value="P:cell redox homeostasis"/>
    <property type="evidence" value="ECO:0007669"/>
    <property type="project" value="TreeGrafter"/>
</dbReference>
<dbReference type="Gene3D" id="3.40.30.10">
    <property type="entry name" value="Glutaredoxin"/>
    <property type="match status" value="1"/>
</dbReference>
<evidence type="ECO:0000313" key="4">
    <source>
        <dbReference type="EMBL" id="SFO00158.1"/>
    </source>
</evidence>
<feature type="transmembrane region" description="Helical" evidence="2">
    <location>
        <begin position="21"/>
        <end position="40"/>
    </location>
</feature>
<sequence length="159" mass="18579">MKKVTHLSFKHSKTLSQLFWKWFWLTFLVVSLAYAWYSFYVPSNDVAWDNRITSTEMLTKQTNKNTLLFFTTDWCVPCRIMKRNVFADKAVMQRVNKEVTPVMVDINNPNTKELVTHYQIGATPTTILVDTEGTVLDYAVGKIEKKKFLEMLNNLNTIK</sequence>
<dbReference type="STRING" id="649333.SAMN04487989_1092"/>
<dbReference type="PANTHER" id="PTHR32234:SF0">
    <property type="entry name" value="THIOL:DISULFIDE INTERCHANGE PROTEIN DSBD"/>
    <property type="match status" value="1"/>
</dbReference>
<keyword evidence="2" id="KW-0812">Transmembrane</keyword>
<dbReference type="InterPro" id="IPR036249">
    <property type="entry name" value="Thioredoxin-like_sf"/>
</dbReference>
<keyword evidence="2" id="KW-1133">Transmembrane helix</keyword>
<dbReference type="InterPro" id="IPR013766">
    <property type="entry name" value="Thioredoxin_domain"/>
</dbReference>
<dbReference type="OrthoDB" id="981626at2"/>
<dbReference type="GO" id="GO:0015035">
    <property type="term" value="F:protein-disulfide reductase activity"/>
    <property type="evidence" value="ECO:0007669"/>
    <property type="project" value="TreeGrafter"/>
</dbReference>
<protein>
    <submittedName>
        <fullName evidence="4">Thioredoxin-like domain-containing protein</fullName>
    </submittedName>
</protein>
<proteinExistence type="predicted"/>
<dbReference type="AlphaFoldDB" id="A0A1I5DLW2"/>
<dbReference type="InterPro" id="IPR012336">
    <property type="entry name" value="Thioredoxin-like_fold"/>
</dbReference>
<evidence type="ECO:0000313" key="5">
    <source>
        <dbReference type="Proteomes" id="UP000198705"/>
    </source>
</evidence>
<dbReference type="PROSITE" id="PS51352">
    <property type="entry name" value="THIOREDOXIN_2"/>
    <property type="match status" value="1"/>
</dbReference>
<keyword evidence="5" id="KW-1185">Reference proteome</keyword>
<dbReference type="RefSeq" id="WP_092209978.1">
    <property type="nucleotide sequence ID" value="NZ_FOVN01000009.1"/>
</dbReference>
<gene>
    <name evidence="4" type="ORF">SAMN04487989_1092</name>
</gene>
<keyword evidence="2" id="KW-0472">Membrane</keyword>
<dbReference type="EMBL" id="FOVN01000009">
    <property type="protein sequence ID" value="SFO00158.1"/>
    <property type="molecule type" value="Genomic_DNA"/>
</dbReference>
<evidence type="ECO:0000259" key="3">
    <source>
        <dbReference type="PROSITE" id="PS51352"/>
    </source>
</evidence>
<dbReference type="PANTHER" id="PTHR32234">
    <property type="entry name" value="THIOL:DISULFIDE INTERCHANGE PROTEIN DSBD"/>
    <property type="match status" value="1"/>
</dbReference>
<keyword evidence="1" id="KW-0676">Redox-active center</keyword>
<dbReference type="PROSITE" id="PS00194">
    <property type="entry name" value="THIOREDOXIN_1"/>
    <property type="match status" value="1"/>
</dbReference>
<name>A0A1I5DLW2_9FLAO</name>
<evidence type="ECO:0000256" key="1">
    <source>
        <dbReference type="ARBA" id="ARBA00023284"/>
    </source>
</evidence>
<evidence type="ECO:0000256" key="2">
    <source>
        <dbReference type="SAM" id="Phobius"/>
    </source>
</evidence>
<feature type="domain" description="Thioredoxin" evidence="3">
    <location>
        <begin position="30"/>
        <end position="157"/>
    </location>
</feature>
<dbReference type="Pfam" id="PF13098">
    <property type="entry name" value="Thioredoxin_2"/>
    <property type="match status" value="1"/>
</dbReference>
<organism evidence="4 5">
    <name type="scientific">Bizionia echini</name>
    <dbReference type="NCBI Taxonomy" id="649333"/>
    <lineage>
        <taxon>Bacteria</taxon>
        <taxon>Pseudomonadati</taxon>
        <taxon>Bacteroidota</taxon>
        <taxon>Flavobacteriia</taxon>
        <taxon>Flavobacteriales</taxon>
        <taxon>Flavobacteriaceae</taxon>
        <taxon>Bizionia</taxon>
    </lineage>
</organism>
<dbReference type="InterPro" id="IPR017937">
    <property type="entry name" value="Thioredoxin_CS"/>
</dbReference>
<reference evidence="5" key="1">
    <citation type="submission" date="2016-10" db="EMBL/GenBank/DDBJ databases">
        <authorList>
            <person name="Varghese N."/>
            <person name="Submissions S."/>
        </authorList>
    </citation>
    <scope>NUCLEOTIDE SEQUENCE [LARGE SCALE GENOMIC DNA]</scope>
    <source>
        <strain evidence="5">DSM 23925</strain>
    </source>
</reference>
<dbReference type="SUPFAM" id="SSF52833">
    <property type="entry name" value="Thioredoxin-like"/>
    <property type="match status" value="1"/>
</dbReference>
<dbReference type="Proteomes" id="UP000198705">
    <property type="component" value="Unassembled WGS sequence"/>
</dbReference>